<dbReference type="AlphaFoldDB" id="A0A917ES76"/>
<dbReference type="InterPro" id="IPR024562">
    <property type="entry name" value="YqhG"/>
</dbReference>
<gene>
    <name evidence="1" type="ORF">GCM10007140_24680</name>
</gene>
<keyword evidence="2" id="KW-1185">Reference proteome</keyword>
<proteinExistence type="predicted"/>
<comment type="caution">
    <text evidence="1">The sequence shown here is derived from an EMBL/GenBank/DDBJ whole genome shotgun (WGS) entry which is preliminary data.</text>
</comment>
<dbReference type="Proteomes" id="UP000605259">
    <property type="component" value="Unassembled WGS sequence"/>
</dbReference>
<name>A0A917ES76_9BACI</name>
<sequence length="270" mass="31615">MQQHDIHHYLNRFFTTTECDVTSNPHGLDVQLTMDMDKKLMNRPFYWHYLEKTGGTPNPMKLSFITNPNDVPDDIQGETIHYGSTRLHQIFTVVQELGGHIRLFEEARNITNNTPLHPWILLNMKVSYQCDRKKDILYSFGIHLLSGRIIKSFYDTLHTLSFSPKIPDFCFTLSPFIKPQSGIKRIEDLLTSMLESEEHIWADEARNRWEHDLQLLEKFYEGLEELPESYHIEKSALKEQYEPKIHISVINGGLFYLTEPSTQVCLMKEA</sequence>
<evidence type="ECO:0000313" key="1">
    <source>
        <dbReference type="EMBL" id="GGE73881.1"/>
    </source>
</evidence>
<accession>A0A917ES76</accession>
<protein>
    <submittedName>
        <fullName evidence="1">Uncharacterized protein</fullName>
    </submittedName>
</protein>
<reference evidence="1" key="1">
    <citation type="journal article" date="2014" name="Int. J. Syst. Evol. Microbiol.">
        <title>Complete genome sequence of Corynebacterium casei LMG S-19264T (=DSM 44701T), isolated from a smear-ripened cheese.</title>
        <authorList>
            <consortium name="US DOE Joint Genome Institute (JGI-PGF)"/>
            <person name="Walter F."/>
            <person name="Albersmeier A."/>
            <person name="Kalinowski J."/>
            <person name="Ruckert C."/>
        </authorList>
    </citation>
    <scope>NUCLEOTIDE SEQUENCE</scope>
    <source>
        <strain evidence="1">CGMCC 1.12698</strain>
    </source>
</reference>
<evidence type="ECO:0000313" key="2">
    <source>
        <dbReference type="Proteomes" id="UP000605259"/>
    </source>
</evidence>
<dbReference type="Pfam" id="PF11079">
    <property type="entry name" value="YqhG"/>
    <property type="match status" value="1"/>
</dbReference>
<dbReference type="RefSeq" id="WP_188388800.1">
    <property type="nucleotide sequence ID" value="NZ_BMFK01000002.1"/>
</dbReference>
<reference evidence="1" key="2">
    <citation type="submission" date="2020-09" db="EMBL/GenBank/DDBJ databases">
        <authorList>
            <person name="Sun Q."/>
            <person name="Zhou Y."/>
        </authorList>
    </citation>
    <scope>NUCLEOTIDE SEQUENCE</scope>
    <source>
        <strain evidence="1">CGMCC 1.12698</strain>
    </source>
</reference>
<organism evidence="1 2">
    <name type="scientific">Priestia taiwanensis</name>
    <dbReference type="NCBI Taxonomy" id="1347902"/>
    <lineage>
        <taxon>Bacteria</taxon>
        <taxon>Bacillati</taxon>
        <taxon>Bacillota</taxon>
        <taxon>Bacilli</taxon>
        <taxon>Bacillales</taxon>
        <taxon>Bacillaceae</taxon>
        <taxon>Priestia</taxon>
    </lineage>
</organism>
<dbReference type="EMBL" id="BMFK01000002">
    <property type="protein sequence ID" value="GGE73881.1"/>
    <property type="molecule type" value="Genomic_DNA"/>
</dbReference>